<dbReference type="InterPro" id="IPR017853">
    <property type="entry name" value="GH"/>
</dbReference>
<evidence type="ECO:0000313" key="5">
    <source>
        <dbReference type="Proteomes" id="UP000887540"/>
    </source>
</evidence>
<comment type="similarity">
    <text evidence="1 4">Belongs to the glycosyl hydrolase 1 family.</text>
</comment>
<evidence type="ECO:0000256" key="2">
    <source>
        <dbReference type="ARBA" id="ARBA00022801"/>
    </source>
</evidence>
<evidence type="ECO:0000256" key="4">
    <source>
        <dbReference type="RuleBase" id="RU003690"/>
    </source>
</evidence>
<dbReference type="SUPFAM" id="SSF51445">
    <property type="entry name" value="(Trans)glycosidases"/>
    <property type="match status" value="1"/>
</dbReference>
<accession>A0A914CW93</accession>
<dbReference type="GO" id="GO:0005975">
    <property type="term" value="P:carbohydrate metabolic process"/>
    <property type="evidence" value="ECO:0007669"/>
    <property type="project" value="InterPro"/>
</dbReference>
<dbReference type="PANTHER" id="PTHR10353:SF36">
    <property type="entry name" value="LP05116P"/>
    <property type="match status" value="1"/>
</dbReference>
<dbReference type="Proteomes" id="UP000887540">
    <property type="component" value="Unplaced"/>
</dbReference>
<sequence>MKHVKKIHNASERHRAYAKIHNASTRQDGANVQGYTVWSLMDNMEWSSGYTVKYGLYQVNFTDPNRTRTPKASASWYTNVIAQRSISTC</sequence>
<dbReference type="PANTHER" id="PTHR10353">
    <property type="entry name" value="GLYCOSYL HYDROLASE"/>
    <property type="match status" value="1"/>
</dbReference>
<dbReference type="InterPro" id="IPR001360">
    <property type="entry name" value="Glyco_hydro_1"/>
</dbReference>
<protein>
    <submittedName>
        <fullName evidence="6">Beta-glucosidase</fullName>
    </submittedName>
</protein>
<keyword evidence="3" id="KW-0326">Glycosidase</keyword>
<organism evidence="5 6">
    <name type="scientific">Acrobeloides nanus</name>
    <dbReference type="NCBI Taxonomy" id="290746"/>
    <lineage>
        <taxon>Eukaryota</taxon>
        <taxon>Metazoa</taxon>
        <taxon>Ecdysozoa</taxon>
        <taxon>Nematoda</taxon>
        <taxon>Chromadorea</taxon>
        <taxon>Rhabditida</taxon>
        <taxon>Tylenchina</taxon>
        <taxon>Cephalobomorpha</taxon>
        <taxon>Cephaloboidea</taxon>
        <taxon>Cephalobidae</taxon>
        <taxon>Acrobeloides</taxon>
    </lineage>
</organism>
<dbReference type="GO" id="GO:0008422">
    <property type="term" value="F:beta-glucosidase activity"/>
    <property type="evidence" value="ECO:0007669"/>
    <property type="project" value="TreeGrafter"/>
</dbReference>
<evidence type="ECO:0000313" key="6">
    <source>
        <dbReference type="WBParaSite" id="ACRNAN_scaffold14488.g17112.t1"/>
    </source>
</evidence>
<proteinExistence type="inferred from homology"/>
<reference evidence="6" key="1">
    <citation type="submission" date="2022-11" db="UniProtKB">
        <authorList>
            <consortium name="WormBaseParasite"/>
        </authorList>
    </citation>
    <scope>IDENTIFICATION</scope>
</reference>
<dbReference type="AlphaFoldDB" id="A0A914CW93"/>
<dbReference type="Gene3D" id="3.20.20.80">
    <property type="entry name" value="Glycosidases"/>
    <property type="match status" value="1"/>
</dbReference>
<dbReference type="WBParaSite" id="ACRNAN_scaffold14488.g17112.t1">
    <property type="protein sequence ID" value="ACRNAN_scaffold14488.g17112.t1"/>
    <property type="gene ID" value="ACRNAN_scaffold14488.g17112"/>
</dbReference>
<dbReference type="PRINTS" id="PR00131">
    <property type="entry name" value="GLHYDRLASE1"/>
</dbReference>
<evidence type="ECO:0000256" key="3">
    <source>
        <dbReference type="ARBA" id="ARBA00023295"/>
    </source>
</evidence>
<evidence type="ECO:0000256" key="1">
    <source>
        <dbReference type="ARBA" id="ARBA00010838"/>
    </source>
</evidence>
<keyword evidence="5" id="KW-1185">Reference proteome</keyword>
<keyword evidence="2" id="KW-0378">Hydrolase</keyword>
<name>A0A914CW93_9BILA</name>
<dbReference type="Pfam" id="PF00232">
    <property type="entry name" value="Glyco_hydro_1"/>
    <property type="match status" value="1"/>
</dbReference>